<feature type="domain" description="AAA" evidence="19">
    <location>
        <begin position="521"/>
        <end position="665"/>
    </location>
</feature>
<name>A0A097ELF9_9SPHN</name>
<feature type="domain" description="Tyrosine-protein kinase G-rich" evidence="20">
    <location>
        <begin position="374"/>
        <end position="445"/>
    </location>
</feature>
<feature type="coiled-coil region" evidence="16">
    <location>
        <begin position="246"/>
        <end position="304"/>
    </location>
</feature>
<keyword evidence="11" id="KW-0067">ATP-binding</keyword>
<keyword evidence="16" id="KW-0175">Coiled coil</keyword>
<dbReference type="InterPro" id="IPR027417">
    <property type="entry name" value="P-loop_NTPase"/>
</dbReference>
<dbReference type="CDD" id="cd05387">
    <property type="entry name" value="BY-kinase"/>
    <property type="match status" value="1"/>
</dbReference>
<evidence type="ECO:0000256" key="3">
    <source>
        <dbReference type="ARBA" id="ARBA00008883"/>
    </source>
</evidence>
<dbReference type="Pfam" id="PF13614">
    <property type="entry name" value="AAA_31"/>
    <property type="match status" value="1"/>
</dbReference>
<evidence type="ECO:0000313" key="22">
    <source>
        <dbReference type="Proteomes" id="UP000033200"/>
    </source>
</evidence>
<dbReference type="eggNOG" id="COG0489">
    <property type="taxonomic scope" value="Bacteria"/>
</dbReference>
<keyword evidence="13 17" id="KW-0472">Membrane</keyword>
<keyword evidence="8 17" id="KW-0812">Transmembrane</keyword>
<dbReference type="Gene3D" id="3.40.50.300">
    <property type="entry name" value="P-loop containing nucleotide triphosphate hydrolases"/>
    <property type="match status" value="1"/>
</dbReference>
<dbReference type="InterPro" id="IPR005702">
    <property type="entry name" value="Wzc-like_C"/>
</dbReference>
<keyword evidence="12 17" id="KW-1133">Transmembrane helix</keyword>
<keyword evidence="9" id="KW-0547">Nucleotide-binding</keyword>
<feature type="domain" description="Polysaccharide chain length determinant N-terminal" evidence="18">
    <location>
        <begin position="35"/>
        <end position="116"/>
    </location>
</feature>
<dbReference type="Pfam" id="PF02706">
    <property type="entry name" value="Wzz"/>
    <property type="match status" value="1"/>
</dbReference>
<evidence type="ECO:0000313" key="21">
    <source>
        <dbReference type="EMBL" id="AIT08405.1"/>
    </source>
</evidence>
<dbReference type="AlphaFoldDB" id="A0A097ELF9"/>
<evidence type="ECO:0000256" key="6">
    <source>
        <dbReference type="ARBA" id="ARBA00022519"/>
    </source>
</evidence>
<accession>A0A097ELF9</accession>
<geneLocation type="plasmid" evidence="21 22">
    <name>STP1</name>
</geneLocation>
<evidence type="ECO:0000256" key="8">
    <source>
        <dbReference type="ARBA" id="ARBA00022692"/>
    </source>
</evidence>
<evidence type="ECO:0000256" key="7">
    <source>
        <dbReference type="ARBA" id="ARBA00022679"/>
    </source>
</evidence>
<dbReference type="Proteomes" id="UP000033200">
    <property type="component" value="Plasmid STP1"/>
</dbReference>
<comment type="similarity">
    <text evidence="3">Belongs to the etk/wzc family.</text>
</comment>
<dbReference type="Pfam" id="PF13807">
    <property type="entry name" value="GNVR"/>
    <property type="match status" value="1"/>
</dbReference>
<keyword evidence="14" id="KW-0829">Tyrosine-protein kinase</keyword>
<feature type="transmembrane region" description="Helical" evidence="17">
    <location>
        <begin position="426"/>
        <end position="446"/>
    </location>
</feature>
<evidence type="ECO:0000256" key="17">
    <source>
        <dbReference type="SAM" id="Phobius"/>
    </source>
</evidence>
<dbReference type="InterPro" id="IPR025669">
    <property type="entry name" value="AAA_dom"/>
</dbReference>
<evidence type="ECO:0000256" key="11">
    <source>
        <dbReference type="ARBA" id="ARBA00022840"/>
    </source>
</evidence>
<dbReference type="GO" id="GO:0005886">
    <property type="term" value="C:plasma membrane"/>
    <property type="evidence" value="ECO:0007669"/>
    <property type="project" value="UniProtKB-SubCell"/>
</dbReference>
<keyword evidence="21" id="KW-0614">Plasmid</keyword>
<evidence type="ECO:0000259" key="18">
    <source>
        <dbReference type="Pfam" id="PF02706"/>
    </source>
</evidence>
<dbReference type="HOGENOM" id="CLU_009912_2_0_5"/>
<dbReference type="InterPro" id="IPR003856">
    <property type="entry name" value="LPS_length_determ_N"/>
</dbReference>
<dbReference type="InterPro" id="IPR050445">
    <property type="entry name" value="Bact_polysacc_biosynth/exp"/>
</dbReference>
<comment type="subcellular location">
    <subcellularLocation>
        <location evidence="1">Cell inner membrane</location>
        <topology evidence="1">Multi-pass membrane protein</topology>
    </subcellularLocation>
</comment>
<dbReference type="PANTHER" id="PTHR32309">
    <property type="entry name" value="TYROSINE-PROTEIN KINASE"/>
    <property type="match status" value="1"/>
</dbReference>
<evidence type="ECO:0000256" key="9">
    <source>
        <dbReference type="ARBA" id="ARBA00022741"/>
    </source>
</evidence>
<evidence type="ECO:0000256" key="13">
    <source>
        <dbReference type="ARBA" id="ARBA00023136"/>
    </source>
</evidence>
<comment type="similarity">
    <text evidence="2">Belongs to the CpsD/CapB family.</text>
</comment>
<evidence type="ECO:0000256" key="4">
    <source>
        <dbReference type="ARBA" id="ARBA00011903"/>
    </source>
</evidence>
<gene>
    <name evidence="21" type="ORF">MC45_17935</name>
</gene>
<dbReference type="NCBIfam" id="TIGR01007">
    <property type="entry name" value="eps_fam"/>
    <property type="match status" value="1"/>
</dbReference>
<keyword evidence="22" id="KW-1185">Reference proteome</keyword>
<dbReference type="GO" id="GO:0004715">
    <property type="term" value="F:non-membrane spanning protein tyrosine kinase activity"/>
    <property type="evidence" value="ECO:0007669"/>
    <property type="project" value="UniProtKB-EC"/>
</dbReference>
<evidence type="ECO:0000256" key="1">
    <source>
        <dbReference type="ARBA" id="ARBA00004429"/>
    </source>
</evidence>
<dbReference type="SUPFAM" id="SSF52540">
    <property type="entry name" value="P-loop containing nucleoside triphosphate hydrolases"/>
    <property type="match status" value="1"/>
</dbReference>
<dbReference type="EMBL" id="CP009572">
    <property type="protein sequence ID" value="AIT08405.1"/>
    <property type="molecule type" value="Genomic_DNA"/>
</dbReference>
<protein>
    <recommendedName>
        <fullName evidence="4">non-specific protein-tyrosine kinase</fullName>
        <ecNumber evidence="4">2.7.10.2</ecNumber>
    </recommendedName>
</protein>
<dbReference type="EC" id="2.7.10.2" evidence="4"/>
<organism evidence="21 22">
    <name type="scientific">Sphingomonas taxi</name>
    <dbReference type="NCBI Taxonomy" id="1549858"/>
    <lineage>
        <taxon>Bacteria</taxon>
        <taxon>Pseudomonadati</taxon>
        <taxon>Pseudomonadota</taxon>
        <taxon>Alphaproteobacteria</taxon>
        <taxon>Sphingomonadales</taxon>
        <taxon>Sphingomonadaceae</taxon>
        <taxon>Sphingomonas</taxon>
    </lineage>
</organism>
<dbReference type="eggNOG" id="COG3206">
    <property type="taxonomic scope" value="Bacteria"/>
</dbReference>
<proteinExistence type="inferred from homology"/>
<feature type="transmembrane region" description="Helical" evidence="17">
    <location>
        <begin position="40"/>
        <end position="61"/>
    </location>
</feature>
<keyword evidence="5" id="KW-1003">Cell membrane</keyword>
<dbReference type="PANTHER" id="PTHR32309:SF13">
    <property type="entry name" value="FERRIC ENTEROBACTIN TRANSPORT PROTEIN FEPE"/>
    <property type="match status" value="1"/>
</dbReference>
<evidence type="ECO:0000256" key="15">
    <source>
        <dbReference type="ARBA" id="ARBA00051245"/>
    </source>
</evidence>
<reference evidence="21 22" key="1">
    <citation type="submission" date="2014-09" db="EMBL/GenBank/DDBJ databases">
        <title>Using Illumina technology Improving SMRT sequencing Genome Assembly by RASTools.</title>
        <authorList>
            <person name="Zhou Y."/>
            <person name="Ma T."/>
            <person name="Liu T."/>
        </authorList>
    </citation>
    <scope>NUCLEOTIDE SEQUENCE [LARGE SCALE GENOMIC DNA]</scope>
    <source>
        <strain evidence="21 22">ATCC 55669</strain>
        <plasmid evidence="22">Plasmid STP1</plasmid>
    </source>
</reference>
<evidence type="ECO:0000256" key="12">
    <source>
        <dbReference type="ARBA" id="ARBA00022989"/>
    </source>
</evidence>
<sequence>MNKMSTLAEQEEASRFDQSRHVGRRAVTLKSVGEAIRRRWIIVVVTALVVFAAALGTALMLTPKYDAFAKVRITPNAASPLDFGNGTEQPADQTAVNTEVQVIGSRATARKVVTQLGLDRDPEFTGKGPANTAIERATSGVLEHLKINRDDKSYLVLIGIRSIDGAKAARIANTYASTYVAGTADNLMGTAAKQSQSIQNRLRELGAEVQTADARLASYRAQSGISQSGEGGTITDQQIAPLSMQLATAESEAAAARSAVSVAERQNATGGTDAISAVLSSGVIADLRRQRTEAEKRRAELSSRYGPRYPLSIQVAQQIESLDAQIRQEAQRVVGGLRSQALSAEARAASLRNRLNTLQRGVARDDQASVMAGSLERDAEAKRTAYTRLAQAAQQSTQAQRVSTPQANIIENATIPTKPTFPQVKAFAAAGLLIGLVFGLAGVLLFEGLSSTIRKPEDIETMLGLPFVASVPRLPTPWKLRSRRVANPATTLVAKPMTVYAEAYRAIRSFIVSRNQSQPTQVIALASTLPGEGKTTSALSLARIMALSGDRVLLIDCDVRRAGVLRALNRSVDTGLADVLEGRASMAQAVIPDEVDGLDLLLVQGSLFTPIDLFGGGRMEAMLAEARGRYDFIILDTPPLLGIADARTLVGLADAVMLVIKWNTTPIAAVDAALAGLEQSQGEVLGAVLTMVDHRSEAMGGLYYSARYSSYYNE</sequence>
<keyword evidence="6" id="KW-0997">Cell inner membrane</keyword>
<evidence type="ECO:0000256" key="14">
    <source>
        <dbReference type="ARBA" id="ARBA00023137"/>
    </source>
</evidence>
<evidence type="ECO:0000256" key="10">
    <source>
        <dbReference type="ARBA" id="ARBA00022777"/>
    </source>
</evidence>
<dbReference type="GO" id="GO:0005524">
    <property type="term" value="F:ATP binding"/>
    <property type="evidence" value="ECO:0007669"/>
    <property type="project" value="UniProtKB-KW"/>
</dbReference>
<evidence type="ECO:0000256" key="5">
    <source>
        <dbReference type="ARBA" id="ARBA00022475"/>
    </source>
</evidence>
<comment type="catalytic activity">
    <reaction evidence="15">
        <text>L-tyrosyl-[protein] + ATP = O-phospho-L-tyrosyl-[protein] + ADP + H(+)</text>
        <dbReference type="Rhea" id="RHEA:10596"/>
        <dbReference type="Rhea" id="RHEA-COMP:10136"/>
        <dbReference type="Rhea" id="RHEA-COMP:20101"/>
        <dbReference type="ChEBI" id="CHEBI:15378"/>
        <dbReference type="ChEBI" id="CHEBI:30616"/>
        <dbReference type="ChEBI" id="CHEBI:46858"/>
        <dbReference type="ChEBI" id="CHEBI:61978"/>
        <dbReference type="ChEBI" id="CHEBI:456216"/>
        <dbReference type="EC" id="2.7.10.2"/>
    </reaction>
</comment>
<evidence type="ECO:0000256" key="16">
    <source>
        <dbReference type="SAM" id="Coils"/>
    </source>
</evidence>
<keyword evidence="10" id="KW-0418">Kinase</keyword>
<dbReference type="RefSeq" id="WP_041394080.1">
    <property type="nucleotide sequence ID" value="NZ_CP009572.1"/>
</dbReference>
<dbReference type="KEGG" id="stax:MC45_17935"/>
<keyword evidence="7" id="KW-0808">Transferase</keyword>
<dbReference type="InterPro" id="IPR032807">
    <property type="entry name" value="GNVR"/>
</dbReference>
<evidence type="ECO:0000256" key="2">
    <source>
        <dbReference type="ARBA" id="ARBA00007316"/>
    </source>
</evidence>
<evidence type="ECO:0000259" key="19">
    <source>
        <dbReference type="Pfam" id="PF13614"/>
    </source>
</evidence>
<evidence type="ECO:0000259" key="20">
    <source>
        <dbReference type="Pfam" id="PF13807"/>
    </source>
</evidence>